<dbReference type="GO" id="GO:0008757">
    <property type="term" value="F:S-adenosylmethionine-dependent methyltransferase activity"/>
    <property type="evidence" value="ECO:0007669"/>
    <property type="project" value="InterPro"/>
</dbReference>
<sequence length="275" mass="30385">MTDTPRLTDRDALLRNRQKAARAPATFLLDALADETEERLEEVNRTFSDQVVVTGWPEFWSARRPSARIVADTPVLDVEENSADLVIHALSLHWADDPVGQLVQARHALRPDGLLLASLFGGQTLHELRASLAEAEARVTGGLSPRVAPMGEVRDLGALLHRAGFALPVADTTPYTVTYETPLHLMRDLRAMGEQNALFGRLRKPTRRAVLMEAMAIYADRFAQPDGRIPATFEIVTLTGWAPDESQPKPLRPGSAKSRLADALETDEMPLDRED</sequence>
<dbReference type="GO" id="GO:0032259">
    <property type="term" value="P:methylation"/>
    <property type="evidence" value="ECO:0007669"/>
    <property type="project" value="UniProtKB-KW"/>
</dbReference>
<keyword evidence="2 5" id="KW-0808">Transferase</keyword>
<evidence type="ECO:0000256" key="2">
    <source>
        <dbReference type="ARBA" id="ARBA00022679"/>
    </source>
</evidence>
<dbReference type="RefSeq" id="WP_140194824.1">
    <property type="nucleotide sequence ID" value="NZ_CP065915.1"/>
</dbReference>
<evidence type="ECO:0000259" key="4">
    <source>
        <dbReference type="Pfam" id="PF08241"/>
    </source>
</evidence>
<dbReference type="OrthoDB" id="9793723at2"/>
<dbReference type="InterPro" id="IPR013216">
    <property type="entry name" value="Methyltransf_11"/>
</dbReference>
<protein>
    <submittedName>
        <fullName evidence="5">Methyltransferase domain-containing protein</fullName>
    </submittedName>
</protein>
<name>A0A5C5GKG2_9RHOB</name>
<dbReference type="EMBL" id="VFFF01000001">
    <property type="protein sequence ID" value="TNY33946.1"/>
    <property type="molecule type" value="Genomic_DNA"/>
</dbReference>
<evidence type="ECO:0000256" key="3">
    <source>
        <dbReference type="SAM" id="MobiDB-lite"/>
    </source>
</evidence>
<dbReference type="InterPro" id="IPR029063">
    <property type="entry name" value="SAM-dependent_MTases_sf"/>
</dbReference>
<dbReference type="SUPFAM" id="SSF53335">
    <property type="entry name" value="S-adenosyl-L-methionine-dependent methyltransferases"/>
    <property type="match status" value="1"/>
</dbReference>
<dbReference type="InterPro" id="IPR050602">
    <property type="entry name" value="Malonyl-ACP_OMT"/>
</dbReference>
<dbReference type="Proteomes" id="UP000314011">
    <property type="component" value="Unassembled WGS sequence"/>
</dbReference>
<keyword evidence="6" id="KW-1185">Reference proteome</keyword>
<proteinExistence type="predicted"/>
<feature type="domain" description="Methyltransferase type 11" evidence="4">
    <location>
        <begin position="69"/>
        <end position="116"/>
    </location>
</feature>
<evidence type="ECO:0000313" key="5">
    <source>
        <dbReference type="EMBL" id="TNY33946.1"/>
    </source>
</evidence>
<dbReference type="PANTHER" id="PTHR13090">
    <property type="entry name" value="ARGININE-HYDROXYLASE NDUFAF5, MITOCHONDRIAL"/>
    <property type="match status" value="1"/>
</dbReference>
<organism evidence="5 6">
    <name type="scientific">Pelagovum pacificum</name>
    <dbReference type="NCBI Taxonomy" id="2588711"/>
    <lineage>
        <taxon>Bacteria</taxon>
        <taxon>Pseudomonadati</taxon>
        <taxon>Pseudomonadota</taxon>
        <taxon>Alphaproteobacteria</taxon>
        <taxon>Rhodobacterales</taxon>
        <taxon>Paracoccaceae</taxon>
        <taxon>Pelagovum</taxon>
    </lineage>
</organism>
<dbReference type="Pfam" id="PF08241">
    <property type="entry name" value="Methyltransf_11"/>
    <property type="match status" value="1"/>
</dbReference>
<reference evidence="5 6" key="1">
    <citation type="submission" date="2019-06" db="EMBL/GenBank/DDBJ databases">
        <title>Genome of new Rhodobacteraceae sp. SM1903.</title>
        <authorList>
            <person name="Ren X."/>
        </authorList>
    </citation>
    <scope>NUCLEOTIDE SEQUENCE [LARGE SCALE GENOMIC DNA]</scope>
    <source>
        <strain evidence="5 6">SM1903</strain>
    </source>
</reference>
<accession>A0A5C5GKG2</accession>
<gene>
    <name evidence="5" type="ORF">FHY64_11975</name>
</gene>
<evidence type="ECO:0000313" key="6">
    <source>
        <dbReference type="Proteomes" id="UP000314011"/>
    </source>
</evidence>
<comment type="caution">
    <text evidence="5">The sequence shown here is derived from an EMBL/GenBank/DDBJ whole genome shotgun (WGS) entry which is preliminary data.</text>
</comment>
<dbReference type="PANTHER" id="PTHR13090:SF1">
    <property type="entry name" value="ARGININE-HYDROXYLASE NDUFAF5, MITOCHONDRIAL"/>
    <property type="match status" value="1"/>
</dbReference>
<dbReference type="Gene3D" id="3.40.50.150">
    <property type="entry name" value="Vaccinia Virus protein VP39"/>
    <property type="match status" value="1"/>
</dbReference>
<feature type="region of interest" description="Disordered" evidence="3">
    <location>
        <begin position="242"/>
        <end position="275"/>
    </location>
</feature>
<evidence type="ECO:0000256" key="1">
    <source>
        <dbReference type="ARBA" id="ARBA00022603"/>
    </source>
</evidence>
<dbReference type="AlphaFoldDB" id="A0A5C5GKG2"/>
<keyword evidence="1 5" id="KW-0489">Methyltransferase</keyword>